<keyword evidence="8" id="KW-0868">Chloride</keyword>
<dbReference type="EMBL" id="MWQO01000036">
    <property type="protein sequence ID" value="THD09722.1"/>
    <property type="molecule type" value="Genomic_DNA"/>
</dbReference>
<dbReference type="Proteomes" id="UP000307749">
    <property type="component" value="Unassembled WGS sequence"/>
</dbReference>
<name>A0A4S3KLH6_9GAMM</name>
<feature type="transmembrane region" description="Helical" evidence="11">
    <location>
        <begin position="298"/>
        <end position="316"/>
    </location>
</feature>
<feature type="region of interest" description="Disordered" evidence="10">
    <location>
        <begin position="22"/>
        <end position="41"/>
    </location>
</feature>
<feature type="transmembrane region" description="Helical" evidence="11">
    <location>
        <begin position="72"/>
        <end position="102"/>
    </location>
</feature>
<dbReference type="InterPro" id="IPR001807">
    <property type="entry name" value="ClC"/>
</dbReference>
<feature type="transmembrane region" description="Helical" evidence="11">
    <location>
        <begin position="382"/>
        <end position="401"/>
    </location>
</feature>
<dbReference type="PANTHER" id="PTHR43427">
    <property type="entry name" value="CHLORIDE CHANNEL PROTEIN CLC-E"/>
    <property type="match status" value="1"/>
</dbReference>
<dbReference type="PRINTS" id="PR00762">
    <property type="entry name" value="CLCHANNEL"/>
</dbReference>
<sequence>MAARTRRAGERAVRLSHNRVMHDANPPLDTRHPVQGEHEPETSPWRRRLVLWGGGILVGLVAVAFMKLTNLAYAIFAAAIAGRAWLALLITPPGFALIAWFISRHMPDARGGGIAEVIAAQDEQSHALSERLVSWRMVLAKFLLTPLALLTGASIGNEGPTVQIGAGIMYTLGKRFGFDDPKAAARFILAGGGAGLAAAFNAPLAGVMFAIEELAGAFEHRLSGILIAAVLFSGVVSLGLLGNYSYFGNVPASLPLGAGWLALLVVGVICGLAGGLFARLMLLDIGPLHHLAKLRTRFPVWFAATAGLALVALGLASHGSVYGTGYDQARALLQGAPQNPGESFGVLKYIANAINVWSGVPGGSLSPALAVGTGLGHNVAHWFPHVAPAAVMLMGMAAYLAGVAQTPLTAAVICLEITPNQDLALPILAAALLGRASSALICRTPMYNVFAARLMREYENQRAADARTAAAQEPAP</sequence>
<evidence type="ECO:0000256" key="10">
    <source>
        <dbReference type="SAM" id="MobiDB-lite"/>
    </source>
</evidence>
<reference evidence="12 13" key="1">
    <citation type="submission" date="2017-02" db="EMBL/GenBank/DDBJ databases">
        <title>Whole genome sequencing of Metallibacterium scheffleri DSM 24874 (T).</title>
        <authorList>
            <person name="Kumar S."/>
            <person name="Patil P."/>
            <person name="Patil P.B."/>
        </authorList>
    </citation>
    <scope>NUCLEOTIDE SEQUENCE [LARGE SCALE GENOMIC DNA]</scope>
    <source>
        <strain evidence="12 13">DSM 24874</strain>
    </source>
</reference>
<feature type="compositionally biased region" description="Basic and acidic residues" evidence="10">
    <location>
        <begin position="29"/>
        <end position="41"/>
    </location>
</feature>
<gene>
    <name evidence="12" type="ORF">B1806_10360</name>
</gene>
<evidence type="ECO:0000256" key="5">
    <source>
        <dbReference type="ARBA" id="ARBA00023065"/>
    </source>
</evidence>
<comment type="caution">
    <text evidence="12">The sequence shown here is derived from an EMBL/GenBank/DDBJ whole genome shotgun (WGS) entry which is preliminary data.</text>
</comment>
<dbReference type="GO" id="GO:0005254">
    <property type="term" value="F:chloride channel activity"/>
    <property type="evidence" value="ECO:0007669"/>
    <property type="project" value="UniProtKB-KW"/>
</dbReference>
<keyword evidence="2" id="KW-0813">Transport</keyword>
<feature type="transmembrane region" description="Helical" evidence="11">
    <location>
        <begin position="187"/>
        <end position="211"/>
    </location>
</feature>
<dbReference type="GO" id="GO:0034707">
    <property type="term" value="C:chloride channel complex"/>
    <property type="evidence" value="ECO:0007669"/>
    <property type="project" value="UniProtKB-KW"/>
</dbReference>
<evidence type="ECO:0000256" key="3">
    <source>
        <dbReference type="ARBA" id="ARBA00022692"/>
    </source>
</evidence>
<accession>A0A4S3KLH6</accession>
<keyword evidence="5" id="KW-0406">Ion transport</keyword>
<feature type="transmembrane region" description="Helical" evidence="11">
    <location>
        <begin position="49"/>
        <end position="66"/>
    </location>
</feature>
<evidence type="ECO:0000256" key="9">
    <source>
        <dbReference type="ARBA" id="ARBA00023303"/>
    </source>
</evidence>
<evidence type="ECO:0000256" key="4">
    <source>
        <dbReference type="ARBA" id="ARBA00022989"/>
    </source>
</evidence>
<dbReference type="InterPro" id="IPR014743">
    <property type="entry name" value="Cl-channel_core"/>
</dbReference>
<proteinExistence type="predicted"/>
<keyword evidence="4 11" id="KW-1133">Transmembrane helix</keyword>
<evidence type="ECO:0000256" key="8">
    <source>
        <dbReference type="ARBA" id="ARBA00023214"/>
    </source>
</evidence>
<dbReference type="InterPro" id="IPR050368">
    <property type="entry name" value="ClC-type_chloride_channel"/>
</dbReference>
<keyword evidence="7" id="KW-0869">Chloride channel</keyword>
<evidence type="ECO:0000256" key="1">
    <source>
        <dbReference type="ARBA" id="ARBA00004141"/>
    </source>
</evidence>
<keyword evidence="13" id="KW-1185">Reference proteome</keyword>
<organism evidence="12 13">
    <name type="scientific">Metallibacterium scheffleri</name>
    <dbReference type="NCBI Taxonomy" id="993689"/>
    <lineage>
        <taxon>Bacteria</taxon>
        <taxon>Pseudomonadati</taxon>
        <taxon>Pseudomonadota</taxon>
        <taxon>Gammaproteobacteria</taxon>
        <taxon>Lysobacterales</taxon>
        <taxon>Rhodanobacteraceae</taxon>
        <taxon>Metallibacterium</taxon>
    </lineage>
</organism>
<dbReference type="SUPFAM" id="SSF81340">
    <property type="entry name" value="Clc chloride channel"/>
    <property type="match status" value="1"/>
</dbReference>
<dbReference type="AlphaFoldDB" id="A0A4S3KLH6"/>
<dbReference type="Gene3D" id="1.10.3080.10">
    <property type="entry name" value="Clc chloride channel"/>
    <property type="match status" value="1"/>
</dbReference>
<evidence type="ECO:0000256" key="7">
    <source>
        <dbReference type="ARBA" id="ARBA00023173"/>
    </source>
</evidence>
<keyword evidence="9" id="KW-0407">Ion channel</keyword>
<protein>
    <submittedName>
        <fullName evidence="12">Chloride channel protein</fullName>
    </submittedName>
</protein>
<dbReference type="STRING" id="993689.GCA_002077135_01344"/>
<dbReference type="OrthoDB" id="9767361at2"/>
<comment type="subcellular location">
    <subcellularLocation>
        <location evidence="1">Membrane</location>
        <topology evidence="1">Multi-pass membrane protein</topology>
    </subcellularLocation>
</comment>
<feature type="transmembrane region" description="Helical" evidence="11">
    <location>
        <begin position="258"/>
        <end position="278"/>
    </location>
</feature>
<feature type="transmembrane region" description="Helical" evidence="11">
    <location>
        <begin position="223"/>
        <end position="246"/>
    </location>
</feature>
<evidence type="ECO:0000313" key="13">
    <source>
        <dbReference type="Proteomes" id="UP000307749"/>
    </source>
</evidence>
<dbReference type="CDD" id="cd01034">
    <property type="entry name" value="EriC_like"/>
    <property type="match status" value="1"/>
</dbReference>
<keyword evidence="3 11" id="KW-0812">Transmembrane</keyword>
<dbReference type="PANTHER" id="PTHR43427:SF6">
    <property type="entry name" value="CHLORIDE CHANNEL PROTEIN CLC-E"/>
    <property type="match status" value="1"/>
</dbReference>
<keyword evidence="6 11" id="KW-0472">Membrane</keyword>
<evidence type="ECO:0000256" key="6">
    <source>
        <dbReference type="ARBA" id="ARBA00023136"/>
    </source>
</evidence>
<evidence type="ECO:0000256" key="11">
    <source>
        <dbReference type="SAM" id="Phobius"/>
    </source>
</evidence>
<evidence type="ECO:0000256" key="2">
    <source>
        <dbReference type="ARBA" id="ARBA00022448"/>
    </source>
</evidence>
<evidence type="ECO:0000313" key="12">
    <source>
        <dbReference type="EMBL" id="THD09722.1"/>
    </source>
</evidence>
<dbReference type="Pfam" id="PF00654">
    <property type="entry name" value="Voltage_CLC"/>
    <property type="match status" value="1"/>
</dbReference>